<proteinExistence type="predicted"/>
<sequence>MHTATDRAALRRAALQCESLEERSLLSTAALAAGTLTITGTDGNDRIRVVNEGGTLRVFDGTTNIGDFASSSVTTIAVNGGAGNDSIIISPKVSQPATINSGDGTNKLVAGGGAATLTAGAGRDVLFGGTGVNTFNGAGGQNDLFKVKPTDVVQPNAGDRLLGSLPVGTTVSTPQETMTASEVDALLKRAAAASASSDAIIVITDRNGQILGVRVESGVAAEITSNVNNLVFAIDGAYAKALTGAYFANNQGPLTSRTVQFISQSTITEREVESNPNITDPNSTVRGPGFVAPVGSKGHFPPNVANTPQVDLFQIEHTNRDGTFHVGVDGIKGTADDVRLEQRFNIDPTYVPAGQDLTSPDSYGFQSGLLTGAQSRGIATLPGGIPIYKNGQVVGGIGVFFPGKTGYATEENSSLSATYDPTKADRTLEAEWIAFAAVGGTRVSVDGSPTMPVDDLGGVALPTGFGLPTGRLDLVGIQLDVFGKGGVIEGAKQLQNVANLVGRGSANDGTNQIVNAGADGIANTADDITLRGGKAVPEGWLVTPHDGDGITADEVTAIIANSIQQANNTRAAIRVPLGTRAKFVFAVSDRQGNVVGLFRQPDATVFSIDVAVAKSRNVAYYANPTQLQLIDQVQGLPTGAALTNRTFRYLGEPRFPEGIDAAPPGPFSQLNDDPNGTNRFTGLLTGAPLAASAYQSVVGHDAFNPGTNFHSPFNVLNQNGIVFFPGSSPLYRSGILQGGFGVSGDGVDQDDVTTVAGQTGFEAPNPIRADQFLVNGVRLPYQKFNRNPEG</sequence>
<feature type="region of interest" description="Disordered" evidence="1">
    <location>
        <begin position="267"/>
        <end position="286"/>
    </location>
</feature>
<dbReference type="RefSeq" id="WP_162671750.1">
    <property type="nucleotide sequence ID" value="NZ_LR593886.1"/>
</dbReference>
<evidence type="ECO:0000313" key="2">
    <source>
        <dbReference type="EMBL" id="VTR98964.1"/>
    </source>
</evidence>
<name>A0A6P2DE91_9BACT</name>
<dbReference type="InterPro" id="IPR038084">
    <property type="entry name" value="PduO/GlcC-like_sf"/>
</dbReference>
<dbReference type="Gene3D" id="2.160.20.160">
    <property type="match status" value="1"/>
</dbReference>
<dbReference type="InterPro" id="IPR011049">
    <property type="entry name" value="Serralysin-like_metalloprot_C"/>
</dbReference>
<feature type="compositionally biased region" description="Polar residues" evidence="1">
    <location>
        <begin position="274"/>
        <end position="285"/>
    </location>
</feature>
<reference evidence="2 3" key="1">
    <citation type="submission" date="2019-05" db="EMBL/GenBank/DDBJ databases">
        <authorList>
            <consortium name="Science for Life Laboratories"/>
        </authorList>
    </citation>
    <scope>NUCLEOTIDE SEQUENCE [LARGE SCALE GENOMIC DNA]</scope>
    <source>
        <strain evidence="2">Soil9</strain>
    </source>
</reference>
<accession>A0A6P2DE91</accession>
<dbReference type="EMBL" id="LR593886">
    <property type="protein sequence ID" value="VTR98964.1"/>
    <property type="molecule type" value="Genomic_DNA"/>
</dbReference>
<dbReference type="PRINTS" id="PR00313">
    <property type="entry name" value="CABNDNGRPT"/>
</dbReference>
<keyword evidence="3" id="KW-1185">Reference proteome</keyword>
<evidence type="ECO:0000313" key="3">
    <source>
        <dbReference type="Proteomes" id="UP000464178"/>
    </source>
</evidence>
<dbReference type="Gene3D" id="3.30.450.150">
    <property type="entry name" value="Haem-degrading domain"/>
    <property type="match status" value="3"/>
</dbReference>
<dbReference type="KEGG" id="gms:SOIL9_00990"/>
<dbReference type="Proteomes" id="UP000464178">
    <property type="component" value="Chromosome"/>
</dbReference>
<dbReference type="AlphaFoldDB" id="A0A6P2DE91"/>
<organism evidence="2 3">
    <name type="scientific">Gemmata massiliana</name>
    <dbReference type="NCBI Taxonomy" id="1210884"/>
    <lineage>
        <taxon>Bacteria</taxon>
        <taxon>Pseudomonadati</taxon>
        <taxon>Planctomycetota</taxon>
        <taxon>Planctomycetia</taxon>
        <taxon>Gemmatales</taxon>
        <taxon>Gemmataceae</taxon>
        <taxon>Gemmata</taxon>
    </lineage>
</organism>
<dbReference type="SUPFAM" id="SSF51120">
    <property type="entry name" value="beta-Roll"/>
    <property type="match status" value="1"/>
</dbReference>
<evidence type="ECO:0000256" key="1">
    <source>
        <dbReference type="SAM" id="MobiDB-lite"/>
    </source>
</evidence>
<dbReference type="SUPFAM" id="SSF143744">
    <property type="entry name" value="GlcG-like"/>
    <property type="match status" value="2"/>
</dbReference>
<protein>
    <submittedName>
        <fullName evidence="2">Uncharacterized protein</fullName>
    </submittedName>
</protein>
<gene>
    <name evidence="2" type="ORF">SOIL9_00990</name>
</gene>